<reference evidence="1" key="2">
    <citation type="submission" date="2020-02" db="EMBL/GenBank/DDBJ databases">
        <authorList>
            <consortium name="NCBI Pathogen Detection Project"/>
        </authorList>
    </citation>
    <scope>NUCLEOTIDE SEQUENCE</scope>
    <source>
        <strain evidence="1">MA.GW_S01999-08</strain>
    </source>
</reference>
<dbReference type="EMBL" id="DAAVNH010000020">
    <property type="protein sequence ID" value="HAF5507110.1"/>
    <property type="molecule type" value="Genomic_DNA"/>
</dbReference>
<proteinExistence type="predicted"/>
<accession>A0A749BXL9</accession>
<protein>
    <submittedName>
        <fullName evidence="1">Uncharacterized protein</fullName>
    </submittedName>
</protein>
<sequence length="208" mass="23221">MKNIIYNFILPVSVAGVTVMDSYDTVKTNTELLSPICRVVQTEDVYQNFRSVSGILAGEARDIIVQQMPFTFLLSGCQGKILYISVQASSLQDDPYYAYFDGSREVEYQVSLSGNAGTVSYGGSDGAGISEALVSLDGSEYDRIIKPDSNHYILTVTTFLMRKNNLPATPGLYKASYSWRISYAPPGQQIFQQKRKVRHCYFISAYHK</sequence>
<dbReference type="AlphaFoldDB" id="A0A749BXL9"/>
<evidence type="ECO:0000313" key="1">
    <source>
        <dbReference type="EMBL" id="HAF5507110.1"/>
    </source>
</evidence>
<name>A0A749BXL9_SALER</name>
<gene>
    <name evidence="1" type="ORF">G8C29_004792</name>
</gene>
<comment type="caution">
    <text evidence="1">The sequence shown here is derived from an EMBL/GenBank/DDBJ whole genome shotgun (WGS) entry which is preliminary data.</text>
</comment>
<organism evidence="1">
    <name type="scientific">Salmonella enterica</name>
    <name type="common">Salmonella choleraesuis</name>
    <dbReference type="NCBI Taxonomy" id="28901"/>
    <lineage>
        <taxon>Bacteria</taxon>
        <taxon>Pseudomonadati</taxon>
        <taxon>Pseudomonadota</taxon>
        <taxon>Gammaproteobacteria</taxon>
        <taxon>Enterobacterales</taxon>
        <taxon>Enterobacteriaceae</taxon>
        <taxon>Salmonella</taxon>
    </lineage>
</organism>
<reference evidence="1" key="1">
    <citation type="journal article" date="2018" name="Genome Biol.">
        <title>SKESA: strategic k-mer extension for scrupulous assemblies.</title>
        <authorList>
            <person name="Souvorov A."/>
            <person name="Agarwala R."/>
            <person name="Lipman D.J."/>
        </authorList>
    </citation>
    <scope>NUCLEOTIDE SEQUENCE</scope>
    <source>
        <strain evidence="1">MA.GW_S01999-08</strain>
    </source>
</reference>